<keyword evidence="6" id="KW-0472">Membrane</keyword>
<keyword evidence="3 4" id="KW-0408">Iron</keyword>
<proteinExistence type="predicted"/>
<dbReference type="SUPFAM" id="SSF46626">
    <property type="entry name" value="Cytochrome c"/>
    <property type="match status" value="1"/>
</dbReference>
<dbReference type="Proteomes" id="UP001279642">
    <property type="component" value="Unassembled WGS sequence"/>
</dbReference>
<evidence type="ECO:0000313" key="8">
    <source>
        <dbReference type="EMBL" id="MDY0881492.1"/>
    </source>
</evidence>
<feature type="domain" description="Cytochrome c" evidence="7">
    <location>
        <begin position="521"/>
        <end position="707"/>
    </location>
</feature>
<evidence type="ECO:0000256" key="2">
    <source>
        <dbReference type="ARBA" id="ARBA00022723"/>
    </source>
</evidence>
<keyword evidence="6" id="KW-0812">Transmembrane</keyword>
<feature type="transmembrane region" description="Helical" evidence="6">
    <location>
        <begin position="791"/>
        <end position="812"/>
    </location>
</feature>
<feature type="transmembrane region" description="Helical" evidence="6">
    <location>
        <begin position="842"/>
        <end position="864"/>
    </location>
</feature>
<name>A0ABU5E597_9PROT</name>
<feature type="transmembrane region" description="Helical" evidence="6">
    <location>
        <begin position="819"/>
        <end position="836"/>
    </location>
</feature>
<accession>A0ABU5E597</accession>
<feature type="region of interest" description="Disordered" evidence="5">
    <location>
        <begin position="1"/>
        <end position="46"/>
    </location>
</feature>
<dbReference type="InterPro" id="IPR009056">
    <property type="entry name" value="Cyt_c-like_dom"/>
</dbReference>
<evidence type="ECO:0000256" key="3">
    <source>
        <dbReference type="ARBA" id="ARBA00023004"/>
    </source>
</evidence>
<dbReference type="InterPro" id="IPR036909">
    <property type="entry name" value="Cyt_c-like_dom_sf"/>
</dbReference>
<keyword evidence="1 4" id="KW-0349">Heme</keyword>
<gene>
    <name evidence="8" type="ORF">SMD27_01415</name>
</gene>
<dbReference type="EMBL" id="JAXCLW010000001">
    <property type="protein sequence ID" value="MDY0881492.1"/>
    <property type="molecule type" value="Genomic_DNA"/>
</dbReference>
<evidence type="ECO:0000256" key="6">
    <source>
        <dbReference type="SAM" id="Phobius"/>
    </source>
</evidence>
<reference evidence="8 9" key="1">
    <citation type="journal article" date="2016" name="Antonie Van Leeuwenhoek">
        <title>Dongia soli sp. nov., isolated from soil from Dokdo, Korea.</title>
        <authorList>
            <person name="Kim D.U."/>
            <person name="Lee H."/>
            <person name="Kim H."/>
            <person name="Kim S.G."/>
            <person name="Ka J.O."/>
        </authorList>
    </citation>
    <scope>NUCLEOTIDE SEQUENCE [LARGE SCALE GENOMIC DNA]</scope>
    <source>
        <strain evidence="8 9">D78</strain>
    </source>
</reference>
<evidence type="ECO:0000313" key="9">
    <source>
        <dbReference type="Proteomes" id="UP001279642"/>
    </source>
</evidence>
<protein>
    <recommendedName>
        <fullName evidence="7">Cytochrome c domain-containing protein</fullName>
    </recommendedName>
</protein>
<dbReference type="PROSITE" id="PS51007">
    <property type="entry name" value="CYTC"/>
    <property type="match status" value="1"/>
</dbReference>
<keyword evidence="2 4" id="KW-0479">Metal-binding</keyword>
<feature type="transmembrane region" description="Helical" evidence="6">
    <location>
        <begin position="871"/>
        <end position="892"/>
    </location>
</feature>
<organism evidence="8 9">
    <name type="scientific">Dongia soli</name>
    <dbReference type="NCBI Taxonomy" id="600628"/>
    <lineage>
        <taxon>Bacteria</taxon>
        <taxon>Pseudomonadati</taxon>
        <taxon>Pseudomonadota</taxon>
        <taxon>Alphaproteobacteria</taxon>
        <taxon>Rhodospirillales</taxon>
        <taxon>Dongiaceae</taxon>
        <taxon>Dongia</taxon>
    </lineage>
</organism>
<evidence type="ECO:0000256" key="1">
    <source>
        <dbReference type="ARBA" id="ARBA00022617"/>
    </source>
</evidence>
<evidence type="ECO:0000256" key="5">
    <source>
        <dbReference type="SAM" id="MobiDB-lite"/>
    </source>
</evidence>
<sequence>MACANGKDYRGASQPPEYSVSEAEKLDSAAPGDEPQAGRTERGTPVNKRIELCFPAEMRNVFNQMDRVPDGNGNLVPFNYTDGNSISPDARNAIRGRNTWVLWGEGNETFWGWVQEQGYGLADFLILIDSRNRAARFANSGLINQPGLTAQTDPAKKILGLYIDQADGKNIQLQNNQPADDIDIGTGRMAQRVEPPSDPQHPAEAFTPGDQELYKKTLEQLPNDGADPNVYGYPTGIVGLRLFPNPDFFGNTQAAAAARDYWKKRVIDQGDDYYTDTSINADRNLIRPFRVSMSCGFCHVGPHPLAPPMDNEKPDWINLSNTIGNQYWTPVKIFSNLKKPESFLFQFLASQQWGTVDTSLVSTDHINNANTITPIFDVPARLERAMLNPPERQGAENLKVPAIEDPAAGTNPRHMPRILLDGADSIGIFGALSRVYLNIGTYSEQWKRLHNTVVGFRPQSPFSVAAAVKNSVYWRTAEKYRIPYLAAYFTYKSKVTGESVTAPMHLSDAPGGKPIIDTERGLSAKGRQIFIDNCAICHSSKQPAGFALHFSRDWIKRTDSQAGQAALWLPMDYTDWDSFLKTPAYQGYVKQIAAIAGSPSNDADPFLKDNFLSTDIRIPITLVGTNSGRAVGTNGMRGQMWDNFTSEDYKSLPAVGEVHFFNPYSGVAVDAWGNNDSYAPPGGGPGYYRPASLISLWATAPYLHNNALGVYTHDPSVNGRLKAFEDGIDKILWKKNRVPGAEHAPGDLRWDAEAFAAGDPGFIYRTTQDSWIDFPARFIRELFVGVLGDGWTSFFTTYLWYLLAAIALILAIFGRTRHAGLAISLIAIAAALLLRVSRIDTIYPFLWIAPAFGAVLALVLWFVVRRRWAGVVTFLVLSLAFVGVSITARTFLDGGFGGLKVGPIPKGTPVNLIMNINPQASSTDLADAVFAIGRGLLRIRRDGLKDEAALKAFEAEAGLALLKVSKCPDFVLDRGHWFAEHLSDDEKLQLKAFLKTL</sequence>
<evidence type="ECO:0000256" key="4">
    <source>
        <dbReference type="PROSITE-ProRule" id="PRU00433"/>
    </source>
</evidence>
<evidence type="ECO:0000259" key="7">
    <source>
        <dbReference type="PROSITE" id="PS51007"/>
    </source>
</evidence>
<keyword evidence="6" id="KW-1133">Transmembrane helix</keyword>
<comment type="caution">
    <text evidence="8">The sequence shown here is derived from an EMBL/GenBank/DDBJ whole genome shotgun (WGS) entry which is preliminary data.</text>
</comment>
<keyword evidence="9" id="KW-1185">Reference proteome</keyword>